<reference evidence="7" key="1">
    <citation type="journal article" date="2019" name="Int. J. Syst. Evol. Microbiol.">
        <title>The Global Catalogue of Microorganisms (GCM) 10K type strain sequencing project: providing services to taxonomists for standard genome sequencing and annotation.</title>
        <authorList>
            <consortium name="The Broad Institute Genomics Platform"/>
            <consortium name="The Broad Institute Genome Sequencing Center for Infectious Disease"/>
            <person name="Wu L."/>
            <person name="Ma J."/>
        </authorList>
    </citation>
    <scope>NUCLEOTIDE SEQUENCE [LARGE SCALE GENOMIC DNA]</scope>
    <source>
        <strain evidence="7">KCTC 22228</strain>
    </source>
</reference>
<evidence type="ECO:0000256" key="1">
    <source>
        <dbReference type="ARBA" id="ARBA00022475"/>
    </source>
</evidence>
<comment type="caution">
    <text evidence="6">The sequence shown here is derived from an EMBL/GenBank/DDBJ whole genome shotgun (WGS) entry which is preliminary data.</text>
</comment>
<dbReference type="Pfam" id="PF07429">
    <property type="entry name" value="Glyco_transf_56"/>
    <property type="match status" value="1"/>
</dbReference>
<keyword evidence="3" id="KW-0328">Glycosyltransferase</keyword>
<keyword evidence="2" id="KW-0997">Cell inner membrane</keyword>
<keyword evidence="4" id="KW-0808">Transferase</keyword>
<name>A0ABQ2Z6F1_9GAMM</name>
<protein>
    <recommendedName>
        <fullName evidence="8">4-alpha-L-fucosyltransferase</fullName>
    </recommendedName>
</protein>
<accession>A0ABQ2Z6F1</accession>
<evidence type="ECO:0000256" key="2">
    <source>
        <dbReference type="ARBA" id="ARBA00022519"/>
    </source>
</evidence>
<gene>
    <name evidence="6" type="ORF">GCM10007160_37680</name>
</gene>
<keyword evidence="1" id="KW-1003">Cell membrane</keyword>
<keyword evidence="7" id="KW-1185">Reference proteome</keyword>
<evidence type="ECO:0008006" key="8">
    <source>
        <dbReference type="Google" id="ProtNLM"/>
    </source>
</evidence>
<evidence type="ECO:0000256" key="3">
    <source>
        <dbReference type="ARBA" id="ARBA00022676"/>
    </source>
</evidence>
<dbReference type="Proteomes" id="UP000653056">
    <property type="component" value="Unassembled WGS sequence"/>
</dbReference>
<proteinExistence type="predicted"/>
<evidence type="ECO:0000313" key="6">
    <source>
        <dbReference type="EMBL" id="GGY06579.1"/>
    </source>
</evidence>
<keyword evidence="5" id="KW-0472">Membrane</keyword>
<evidence type="ECO:0000313" key="7">
    <source>
        <dbReference type="Proteomes" id="UP000653056"/>
    </source>
</evidence>
<dbReference type="InterPro" id="IPR009993">
    <property type="entry name" value="WecF"/>
</dbReference>
<dbReference type="EMBL" id="BMXS01000026">
    <property type="protein sequence ID" value="GGY06579.1"/>
    <property type="molecule type" value="Genomic_DNA"/>
</dbReference>
<sequence>MLLFLNPWVLKKCYWVIWGGDLYRYQKPKKRNKERFVEYARCFVIKRVGYLVTYFPGDATLARNWYGAKGKNIKCFMYLSNVFKPVSGGVKKKKSIKTLLVGNSANPSNDHELVFKKIAKLDLSNWRIVVPLSYGDHANSKKIIELGRELFGERFEPLTNFLPYDEYLKLLSDVDIAIFAHNRQQAMGNTISLLGMGKRVYIRRDTSSFELLSSIGLDVGSIDSLTLDKPVFDEENNRKIIERYFSEGSLKSQLKKIVG</sequence>
<evidence type="ECO:0000256" key="5">
    <source>
        <dbReference type="ARBA" id="ARBA00023136"/>
    </source>
</evidence>
<organism evidence="6 7">
    <name type="scientific">Litchfieldella qijiaojingensis</name>
    <dbReference type="NCBI Taxonomy" id="980347"/>
    <lineage>
        <taxon>Bacteria</taxon>
        <taxon>Pseudomonadati</taxon>
        <taxon>Pseudomonadota</taxon>
        <taxon>Gammaproteobacteria</taxon>
        <taxon>Oceanospirillales</taxon>
        <taxon>Halomonadaceae</taxon>
        <taxon>Litchfieldella</taxon>
    </lineage>
</organism>
<evidence type="ECO:0000256" key="4">
    <source>
        <dbReference type="ARBA" id="ARBA00022679"/>
    </source>
</evidence>